<dbReference type="PANTHER" id="PTHR45339">
    <property type="entry name" value="HYBRID SIGNAL TRANSDUCTION HISTIDINE KINASE J"/>
    <property type="match status" value="1"/>
</dbReference>
<evidence type="ECO:0000256" key="12">
    <source>
        <dbReference type="ARBA" id="ARBA00074306"/>
    </source>
</evidence>
<dbReference type="CDD" id="cd16922">
    <property type="entry name" value="HATPase_EvgS-ArcB-TorS-like"/>
    <property type="match status" value="1"/>
</dbReference>
<dbReference type="InterPro" id="IPR005467">
    <property type="entry name" value="His_kinase_dom"/>
</dbReference>
<keyword evidence="4 13" id="KW-0597">Phosphoprotein</keyword>
<evidence type="ECO:0000259" key="16">
    <source>
        <dbReference type="PROSITE" id="PS50110"/>
    </source>
</evidence>
<dbReference type="Pfam" id="PF00072">
    <property type="entry name" value="Response_reg"/>
    <property type="match status" value="2"/>
</dbReference>
<evidence type="ECO:0000256" key="1">
    <source>
        <dbReference type="ARBA" id="ARBA00000085"/>
    </source>
</evidence>
<evidence type="ECO:0000256" key="8">
    <source>
        <dbReference type="ARBA" id="ARBA00022840"/>
    </source>
</evidence>
<dbReference type="Pfam" id="PF01590">
    <property type="entry name" value="GAF"/>
    <property type="match status" value="1"/>
</dbReference>
<dbReference type="InterPro" id="IPR003594">
    <property type="entry name" value="HATPase_dom"/>
</dbReference>
<comment type="subunit">
    <text evidence="10">At low DSF concentrations, interacts with RpfF.</text>
</comment>
<dbReference type="InterPro" id="IPR011006">
    <property type="entry name" value="CheY-like_superfamily"/>
</dbReference>
<dbReference type="SUPFAM" id="SSF47384">
    <property type="entry name" value="Homodimeric domain of signal transducing histidine kinase"/>
    <property type="match status" value="1"/>
</dbReference>
<evidence type="ECO:0000256" key="14">
    <source>
        <dbReference type="SAM" id="Coils"/>
    </source>
</evidence>
<dbReference type="eggNOG" id="COG2202">
    <property type="taxonomic scope" value="Bacteria"/>
</dbReference>
<dbReference type="Pfam" id="PF08447">
    <property type="entry name" value="PAS_3"/>
    <property type="match status" value="3"/>
</dbReference>
<dbReference type="SMART" id="SM00448">
    <property type="entry name" value="REC"/>
    <property type="match status" value="2"/>
</dbReference>
<dbReference type="InterPro" id="IPR036890">
    <property type="entry name" value="HATPase_C_sf"/>
</dbReference>
<dbReference type="SMART" id="SM00387">
    <property type="entry name" value="HATPase_c"/>
    <property type="match status" value="1"/>
</dbReference>
<proteinExistence type="inferred from homology"/>
<dbReference type="SUPFAM" id="SSF55874">
    <property type="entry name" value="ATPase domain of HSP90 chaperone/DNA topoisomerase II/histidine kinase"/>
    <property type="match status" value="1"/>
</dbReference>
<dbReference type="InterPro" id="IPR000700">
    <property type="entry name" value="PAS-assoc_C"/>
</dbReference>
<feature type="modified residue" description="4-aspartylphosphate" evidence="13">
    <location>
        <position position="1186"/>
    </location>
</feature>
<dbReference type="PRINTS" id="PR00344">
    <property type="entry name" value="BCTRLSENSOR"/>
</dbReference>
<dbReference type="InterPro" id="IPR013655">
    <property type="entry name" value="PAS_fold_3"/>
</dbReference>
<dbReference type="GO" id="GO:0005524">
    <property type="term" value="F:ATP binding"/>
    <property type="evidence" value="ECO:0007669"/>
    <property type="project" value="UniProtKB-KW"/>
</dbReference>
<keyword evidence="20" id="KW-1185">Reference proteome</keyword>
<keyword evidence="5" id="KW-0808">Transferase</keyword>
<dbReference type="SMART" id="SM00086">
    <property type="entry name" value="PAC"/>
    <property type="match status" value="3"/>
</dbReference>
<dbReference type="GO" id="GO:0000155">
    <property type="term" value="F:phosphorelay sensor kinase activity"/>
    <property type="evidence" value="ECO:0007669"/>
    <property type="project" value="InterPro"/>
</dbReference>
<dbReference type="CDD" id="cd00156">
    <property type="entry name" value="REC"/>
    <property type="match status" value="1"/>
</dbReference>
<feature type="domain" description="Response regulatory" evidence="16">
    <location>
        <begin position="987"/>
        <end position="1108"/>
    </location>
</feature>
<dbReference type="BioCyc" id="CSTA292563:G1353-2086-MONOMER"/>
<organism evidence="19 20">
    <name type="scientific">Cyanobacterium stanieri (strain ATCC 29140 / PCC 7202)</name>
    <dbReference type="NCBI Taxonomy" id="292563"/>
    <lineage>
        <taxon>Bacteria</taxon>
        <taxon>Bacillati</taxon>
        <taxon>Cyanobacteriota</taxon>
        <taxon>Cyanophyceae</taxon>
        <taxon>Oscillatoriophycideae</taxon>
        <taxon>Chroococcales</taxon>
        <taxon>Geminocystaceae</taxon>
        <taxon>Cyanobacterium</taxon>
    </lineage>
</organism>
<dbReference type="PROSITE" id="PS50110">
    <property type="entry name" value="RESPONSE_REGULATORY"/>
    <property type="match status" value="2"/>
</dbReference>
<dbReference type="SMART" id="SM00091">
    <property type="entry name" value="PAS"/>
    <property type="match status" value="3"/>
</dbReference>
<feature type="coiled-coil region" evidence="14">
    <location>
        <begin position="522"/>
        <end position="552"/>
    </location>
</feature>
<evidence type="ECO:0000256" key="13">
    <source>
        <dbReference type="PROSITE-ProRule" id="PRU00169"/>
    </source>
</evidence>
<evidence type="ECO:0000256" key="10">
    <source>
        <dbReference type="ARBA" id="ARBA00064003"/>
    </source>
</evidence>
<evidence type="ECO:0000313" key="19">
    <source>
        <dbReference type="EMBL" id="AFZ48032.1"/>
    </source>
</evidence>
<dbReference type="CDD" id="cd00130">
    <property type="entry name" value="PAS"/>
    <property type="match status" value="3"/>
</dbReference>
<feature type="modified residue" description="4-aspartylphosphate" evidence="13">
    <location>
        <position position="1038"/>
    </location>
</feature>
<dbReference type="SMART" id="SM00388">
    <property type="entry name" value="HisKA"/>
    <property type="match status" value="1"/>
</dbReference>
<dbReference type="CDD" id="cd17546">
    <property type="entry name" value="REC_hyHK_CKI1_RcsC-like"/>
    <property type="match status" value="1"/>
</dbReference>
<dbReference type="InterPro" id="IPR035965">
    <property type="entry name" value="PAS-like_dom_sf"/>
</dbReference>
<feature type="domain" description="PAC" evidence="18">
    <location>
        <begin position="224"/>
        <end position="276"/>
    </location>
</feature>
<dbReference type="FunFam" id="3.30.565.10:FF:000010">
    <property type="entry name" value="Sensor histidine kinase RcsC"/>
    <property type="match status" value="1"/>
</dbReference>
<dbReference type="InterPro" id="IPR036097">
    <property type="entry name" value="HisK_dim/P_sf"/>
</dbReference>
<dbReference type="EMBL" id="CP003940">
    <property type="protein sequence ID" value="AFZ48032.1"/>
    <property type="molecule type" value="Genomic_DNA"/>
</dbReference>
<evidence type="ECO:0000259" key="15">
    <source>
        <dbReference type="PROSITE" id="PS50109"/>
    </source>
</evidence>
<evidence type="ECO:0000256" key="7">
    <source>
        <dbReference type="ARBA" id="ARBA00022777"/>
    </source>
</evidence>
<dbReference type="Gene3D" id="3.30.450.20">
    <property type="entry name" value="PAS domain"/>
    <property type="match status" value="4"/>
</dbReference>
<accession>K9YNK5</accession>
<dbReference type="eggNOG" id="COG4191">
    <property type="taxonomic scope" value="Bacteria"/>
</dbReference>
<dbReference type="PANTHER" id="PTHR45339:SF1">
    <property type="entry name" value="HYBRID SIGNAL TRANSDUCTION HISTIDINE KINASE J"/>
    <property type="match status" value="1"/>
</dbReference>
<dbReference type="PROSITE" id="PS50113">
    <property type="entry name" value="PAC"/>
    <property type="match status" value="3"/>
</dbReference>
<feature type="domain" description="Response regulatory" evidence="16">
    <location>
        <begin position="1135"/>
        <end position="1252"/>
    </location>
</feature>
<dbReference type="InterPro" id="IPR003018">
    <property type="entry name" value="GAF"/>
</dbReference>
<dbReference type="EC" id="2.7.13.3" evidence="3"/>
<evidence type="ECO:0000259" key="17">
    <source>
        <dbReference type="PROSITE" id="PS50112"/>
    </source>
</evidence>
<dbReference type="Gene3D" id="1.10.287.130">
    <property type="match status" value="1"/>
</dbReference>
<evidence type="ECO:0000256" key="3">
    <source>
        <dbReference type="ARBA" id="ARBA00012438"/>
    </source>
</evidence>
<feature type="domain" description="PAS" evidence="17">
    <location>
        <begin position="151"/>
        <end position="223"/>
    </location>
</feature>
<dbReference type="SUPFAM" id="SSF52172">
    <property type="entry name" value="CheY-like"/>
    <property type="match status" value="2"/>
</dbReference>
<gene>
    <name evidence="19" type="ordered locus">Cyast_2082</name>
</gene>
<dbReference type="PROSITE" id="PS50112">
    <property type="entry name" value="PAS"/>
    <property type="match status" value="3"/>
</dbReference>
<dbReference type="SUPFAM" id="SSF55785">
    <property type="entry name" value="PYP-like sensor domain (PAS domain)"/>
    <property type="match status" value="4"/>
</dbReference>
<evidence type="ECO:0000313" key="20">
    <source>
        <dbReference type="Proteomes" id="UP000010483"/>
    </source>
</evidence>
<comment type="catalytic activity">
    <reaction evidence="1">
        <text>ATP + protein L-histidine = ADP + protein N-phospho-L-histidine.</text>
        <dbReference type="EC" id="2.7.13.3"/>
    </reaction>
</comment>
<feature type="domain" description="PAC" evidence="18">
    <location>
        <begin position="352"/>
        <end position="404"/>
    </location>
</feature>
<dbReference type="PROSITE" id="PS50109">
    <property type="entry name" value="HIS_KIN"/>
    <property type="match status" value="1"/>
</dbReference>
<keyword evidence="6" id="KW-0547">Nucleotide-binding</keyword>
<dbReference type="STRING" id="292563.Cyast_2082"/>
<evidence type="ECO:0000256" key="5">
    <source>
        <dbReference type="ARBA" id="ARBA00022679"/>
    </source>
</evidence>
<name>K9YNK5_CYASC</name>
<dbReference type="FunFam" id="1.10.287.130:FF:000002">
    <property type="entry name" value="Two-component osmosensing histidine kinase"/>
    <property type="match status" value="1"/>
</dbReference>
<reference evidence="20" key="1">
    <citation type="journal article" date="2013" name="Proc. Natl. Acad. Sci. U.S.A.">
        <title>Improving the coverage of the cyanobacterial phylum using diversity-driven genome sequencing.</title>
        <authorList>
            <person name="Shih P.M."/>
            <person name="Wu D."/>
            <person name="Latifi A."/>
            <person name="Axen S.D."/>
            <person name="Fewer D.P."/>
            <person name="Talla E."/>
            <person name="Calteau A."/>
            <person name="Cai F."/>
            <person name="Tandeau de Marsac N."/>
            <person name="Rippka R."/>
            <person name="Herdman M."/>
            <person name="Sivonen K."/>
            <person name="Coursin T."/>
            <person name="Laurent T."/>
            <person name="Goodwin L."/>
            <person name="Nolan M."/>
            <person name="Davenport K.W."/>
            <person name="Han C.S."/>
            <person name="Rubin E.M."/>
            <person name="Eisen J.A."/>
            <person name="Woyke T."/>
            <person name="Gugger M."/>
            <person name="Kerfeld C.A."/>
        </authorList>
    </citation>
    <scope>NUCLEOTIDE SEQUENCE [LARGE SCALE GENOMIC DNA]</scope>
    <source>
        <strain evidence="20">ATCC 29140 / PCC 7202</strain>
    </source>
</reference>
<dbReference type="SUPFAM" id="SSF55781">
    <property type="entry name" value="GAF domain-like"/>
    <property type="match status" value="1"/>
</dbReference>
<keyword evidence="14" id="KW-0175">Coiled coil</keyword>
<dbReference type="Gene3D" id="3.40.50.2300">
    <property type="match status" value="2"/>
</dbReference>
<dbReference type="CDD" id="cd00082">
    <property type="entry name" value="HisKA"/>
    <property type="match status" value="1"/>
</dbReference>
<dbReference type="eggNOG" id="COG2205">
    <property type="taxonomic scope" value="Bacteria"/>
</dbReference>
<dbReference type="AlphaFoldDB" id="K9YNK5"/>
<keyword evidence="9" id="KW-0902">Two-component regulatory system</keyword>
<dbReference type="Pfam" id="PF02518">
    <property type="entry name" value="HATPase_c"/>
    <property type="match status" value="1"/>
</dbReference>
<dbReference type="HOGENOM" id="CLU_006955_0_0_3"/>
<feature type="domain" description="Histidine kinase" evidence="15">
    <location>
        <begin position="736"/>
        <end position="971"/>
    </location>
</feature>
<dbReference type="KEGG" id="csn:Cyast_2082"/>
<dbReference type="Gene3D" id="3.30.565.10">
    <property type="entry name" value="Histidine kinase-like ATPase, C-terminal domain"/>
    <property type="match status" value="1"/>
</dbReference>
<protein>
    <recommendedName>
        <fullName evidence="12">Circadian input-output histidine kinase CikA</fullName>
        <ecNumber evidence="3">2.7.13.3</ecNumber>
    </recommendedName>
    <alternativeName>
        <fullName evidence="11">Sensory/regulatory protein RpfC</fullName>
    </alternativeName>
</protein>
<evidence type="ECO:0000256" key="11">
    <source>
        <dbReference type="ARBA" id="ARBA00068150"/>
    </source>
</evidence>
<evidence type="ECO:0000256" key="6">
    <source>
        <dbReference type="ARBA" id="ARBA00022741"/>
    </source>
</evidence>
<sequence length="1255" mass="143466">MKNSPDSFKDISDFKNTELELSFTKNFLEQTSALARVGGWEVNVIDGTIKWTRMTRSILQLPLDFEPTLEDIINFYKEGESREKVVQAFEKAMVSGESSCFEVELVTARGKEIWVKGIIKSDFKHGKCSRIYGYFQDINEDKKNKVALFKKTEEFNKLVSLIPIGIYKLTEDFRFIYVSPVWAELNQLEEEEVLKDSQKAVDIIHPDDRDLFLQKNAEAIASRTNFDHTARFIINGEVRWMHIKSKPQQDEQGNWLWFGTQTDVTEYQIAQQELLATKEQLQNILGSLSEVVWSVTYPDQEVLYITPSAEDLYEIPVEEWMKDINYWHRVIHPEDKEQMAVTLQQLETQGYYNTEFRIVTPTGKVKWISNKGKYIRDDHGKIIRIDGIVTDITENQLTKIALAESENQIKNLIANMSGVAYQCLDDDNYTMLFISDEIERLTGYKPQDFINRHVSLNQVTHPKYRKQIEEKIAKAINNKTFFELEYPMVTVENKMVWVSEKGKGVYDKHGNFLYLEGVIFDVTRQKLTRNKIQKANKELQQKEKMLFAISQATKELLINDNIDSAIATSLQILCDAISLDEAYHLVIEYRENEPVCHNKYQYHSNGKSPIINHPALKNIPLSAFAPAAQTLLAHKTFQTCVSEIDDHIAFKSQLIQLNIKSLIYIPIIYEEKLIGIIGFNDCHHERKWTDGETALLQSFADTIASAIERKNLEENLIQAKKQAELASRAKSEFLANMSHEIRTPLNGVIGFSELLLQTNLDPTQQKYLNLVHQSGNVLLDLINDILDFSKIEAGRLELSNQKTDLWNLATEVIDIIRLQVGKKDIEILLNISPQLPRFAWLDEIRVKQILINLLGNAVKFTDKGEIELKITIHDSITIPYSEKLQPLQKEHLIFNLEFSVRDTGTGISPEKQRKIFKAFTQEDESITRKYGGTGLGLTISNKLLALMDSQLHLESEVNRGSRFFFTLQVKTLAGNKVEYEGLDMIERLLIVDDNINNCHILEQMLLNKNIASDIVHDSASARKIIDTNLDTYQGAIIDYSLPDSNGLDLIKVIRQSLNISPNQLPIILLHSVANDRDINLACTQLNIQSQYNKPITIDQLYSSLAHLRVKESLSSISVNDDNSVSDNDVITDSLSILIAEDNRVNLTLIKVLVKKVIPHGQLIIAKDGLQAVEKFRKYHPDLVLMDIQMPLMSGYEAAIAIREIEQKPTPIIALTAGTIKGEKQRCMEAGMNDYLSKPIVLEQFSRVIRQNLGRN</sequence>
<dbReference type="InterPro" id="IPR003661">
    <property type="entry name" value="HisK_dim/P_dom"/>
</dbReference>
<dbReference type="InterPro" id="IPR004358">
    <property type="entry name" value="Sig_transdc_His_kin-like_C"/>
</dbReference>
<feature type="domain" description="PAS" evidence="17">
    <location>
        <begin position="424"/>
        <end position="479"/>
    </location>
</feature>
<dbReference type="InterPro" id="IPR000014">
    <property type="entry name" value="PAS"/>
</dbReference>
<dbReference type="InterPro" id="IPR001610">
    <property type="entry name" value="PAC"/>
</dbReference>
<keyword evidence="7 19" id="KW-0418">Kinase</keyword>
<feature type="domain" description="PAS" evidence="17">
    <location>
        <begin position="277"/>
        <end position="350"/>
    </location>
</feature>
<dbReference type="InterPro" id="IPR001789">
    <property type="entry name" value="Sig_transdc_resp-reg_receiver"/>
</dbReference>
<evidence type="ECO:0000256" key="2">
    <source>
        <dbReference type="ARBA" id="ARBA00006402"/>
    </source>
</evidence>
<dbReference type="InterPro" id="IPR029016">
    <property type="entry name" value="GAF-like_dom_sf"/>
</dbReference>
<keyword evidence="8" id="KW-0067">ATP-binding</keyword>
<dbReference type="NCBIfam" id="TIGR00229">
    <property type="entry name" value="sensory_box"/>
    <property type="match status" value="3"/>
</dbReference>
<dbReference type="Gene3D" id="3.30.450.40">
    <property type="match status" value="1"/>
</dbReference>
<dbReference type="Pfam" id="PF00512">
    <property type="entry name" value="HisKA"/>
    <property type="match status" value="1"/>
</dbReference>
<comment type="similarity">
    <text evidence="2">In the N-terminal section; belongs to the phytochrome family.</text>
</comment>
<evidence type="ECO:0000259" key="18">
    <source>
        <dbReference type="PROSITE" id="PS50113"/>
    </source>
</evidence>
<dbReference type="SMART" id="SM00065">
    <property type="entry name" value="GAF"/>
    <property type="match status" value="1"/>
</dbReference>
<dbReference type="Proteomes" id="UP000010483">
    <property type="component" value="Chromosome"/>
</dbReference>
<evidence type="ECO:0000256" key="9">
    <source>
        <dbReference type="ARBA" id="ARBA00023012"/>
    </source>
</evidence>
<evidence type="ECO:0000256" key="4">
    <source>
        <dbReference type="ARBA" id="ARBA00022553"/>
    </source>
</evidence>
<feature type="domain" description="PAC" evidence="18">
    <location>
        <begin position="482"/>
        <end position="534"/>
    </location>
</feature>